<evidence type="ECO:0000313" key="2">
    <source>
        <dbReference type="Proteomes" id="UP001497700"/>
    </source>
</evidence>
<organism evidence="1 2">
    <name type="scientific">Hypoxylon rubiginosum</name>
    <dbReference type="NCBI Taxonomy" id="110542"/>
    <lineage>
        <taxon>Eukaryota</taxon>
        <taxon>Fungi</taxon>
        <taxon>Dikarya</taxon>
        <taxon>Ascomycota</taxon>
        <taxon>Pezizomycotina</taxon>
        <taxon>Sordariomycetes</taxon>
        <taxon>Xylariomycetidae</taxon>
        <taxon>Xylariales</taxon>
        <taxon>Hypoxylaceae</taxon>
        <taxon>Hypoxylon</taxon>
    </lineage>
</organism>
<reference evidence="1 2" key="1">
    <citation type="journal article" date="2022" name="New Phytol.">
        <title>Ecological generalism drives hyperdiversity of secondary metabolite gene clusters in xylarialean endophytes.</title>
        <authorList>
            <person name="Franco M.E.E."/>
            <person name="Wisecaver J.H."/>
            <person name="Arnold A.E."/>
            <person name="Ju Y.M."/>
            <person name="Slot J.C."/>
            <person name="Ahrendt S."/>
            <person name="Moore L.P."/>
            <person name="Eastman K.E."/>
            <person name="Scott K."/>
            <person name="Konkel Z."/>
            <person name="Mondo S.J."/>
            <person name="Kuo A."/>
            <person name="Hayes R.D."/>
            <person name="Haridas S."/>
            <person name="Andreopoulos B."/>
            <person name="Riley R."/>
            <person name="LaButti K."/>
            <person name="Pangilinan J."/>
            <person name="Lipzen A."/>
            <person name="Amirebrahimi M."/>
            <person name="Yan J."/>
            <person name="Adam C."/>
            <person name="Keymanesh K."/>
            <person name="Ng V."/>
            <person name="Louie K."/>
            <person name="Northen T."/>
            <person name="Drula E."/>
            <person name="Henrissat B."/>
            <person name="Hsieh H.M."/>
            <person name="Youens-Clark K."/>
            <person name="Lutzoni F."/>
            <person name="Miadlikowska J."/>
            <person name="Eastwood D.C."/>
            <person name="Hamelin R.C."/>
            <person name="Grigoriev I.V."/>
            <person name="U'Ren J.M."/>
        </authorList>
    </citation>
    <scope>NUCLEOTIDE SEQUENCE [LARGE SCALE GENOMIC DNA]</scope>
    <source>
        <strain evidence="1 2">CBS 119005</strain>
    </source>
</reference>
<protein>
    <submittedName>
        <fullName evidence="1">Uncharacterized protein</fullName>
    </submittedName>
</protein>
<name>A0ACB9Z5B7_9PEZI</name>
<keyword evidence="2" id="KW-1185">Reference proteome</keyword>
<accession>A0ACB9Z5B7</accession>
<dbReference type="EMBL" id="MU393460">
    <property type="protein sequence ID" value="KAI4866355.1"/>
    <property type="molecule type" value="Genomic_DNA"/>
</dbReference>
<comment type="caution">
    <text evidence="1">The sequence shown here is derived from an EMBL/GenBank/DDBJ whole genome shotgun (WGS) entry which is preliminary data.</text>
</comment>
<gene>
    <name evidence="1" type="ORF">F4820DRAFT_469031</name>
</gene>
<proteinExistence type="predicted"/>
<evidence type="ECO:0000313" key="1">
    <source>
        <dbReference type="EMBL" id="KAI4866355.1"/>
    </source>
</evidence>
<dbReference type="Proteomes" id="UP001497700">
    <property type="component" value="Unassembled WGS sequence"/>
</dbReference>
<sequence length="494" mass="56832">MEQSKMEQSPVQQPRGIKRKRDYDDADDYGRPAKKQVVVDEPILSHRSKTIQKFNASCRCSGQPSSSSSSGEVACSCHSLSGEVSKMVISPPPLFPKFSLLPTELRLMIWRATWETRNITVRRQLMATRDMATGEIDLGTQFASERDRRIRIKHVNIAKHCWGVPPFADDKSDEFMNMDHQYLTVTFGTTPPPVTSKVNKESRHETLRHYDLAWALTRGNVMTQVGQTNMIFNFDLDRLMYPIHCPLSTSFWMADLRRLQKISIPELVPPLPDFYSQYGPWSDDAIPYPDVFNHKEVVFHHEFELVWYLLRKFFPAMRDIRLEPFHSCDRYDSTSYSQLTDPMDLEFSDEGLADADYTCHACFNLQTAIDSAFPLIGADPTQRVPDDFNAIQSDTDRVLDSRGIMQPVYKEETIVIGITPPEREGQEGEKVTVTFRAIYDEDQSSTVVDLLARRIDWDHVKRKCVARTLERAFGPPGVYDYMTYHMGPHHENDV</sequence>